<gene>
    <name evidence="3" type="ORF">EIG99_13165</name>
</gene>
<sequence length="318" mass="37704">MAKSIQLLELYLRFLDGEKLTKSTISQYFDNKSDRTIQRYISELNKFISSYEATEHLYIKYDYKINAFKMFNNGNQNIDQKQVLAIIKMLMAARGLTKEEIDKTVAHLTERLKPEDRNIIEQAILSEMTHYHPMIHEEPLLDKIWDINLIIQNGQSLSFEYSNAMNKVKHHVIKPMYITFSELYFYVVGVNEKEQVIIYRLDRILEYEGIKKRIATPDSPYFKEGELKQRIYFMYGGEWQRVRFEFNNGIIESVMDRFPTAKLLKKDYENNHFEVEIEVIGNGIIMWLLSQGSKVKVLSPQSVKKLYLDELQKMISQY</sequence>
<protein>
    <submittedName>
        <fullName evidence="3">WYL domain-containing protein</fullName>
    </submittedName>
</protein>
<evidence type="ECO:0000313" key="3">
    <source>
        <dbReference type="EMBL" id="RZH99851.1"/>
    </source>
</evidence>
<evidence type="ECO:0000259" key="2">
    <source>
        <dbReference type="Pfam" id="PF25583"/>
    </source>
</evidence>
<feature type="domain" description="WYL" evidence="1">
    <location>
        <begin position="150"/>
        <end position="207"/>
    </location>
</feature>
<dbReference type="RefSeq" id="WP_130135844.1">
    <property type="nucleotide sequence ID" value="NZ_RQTE01000398.1"/>
</dbReference>
<name>A0A4V2DW53_9STAP</name>
<dbReference type="EMBL" id="RQTE01000398">
    <property type="protein sequence ID" value="RZH99851.1"/>
    <property type="molecule type" value="Genomic_DNA"/>
</dbReference>
<dbReference type="InterPro" id="IPR026881">
    <property type="entry name" value="WYL_dom"/>
</dbReference>
<comment type="caution">
    <text evidence="3">The sequence shown here is derived from an EMBL/GenBank/DDBJ whole genome shotgun (WGS) entry which is preliminary data.</text>
</comment>
<dbReference type="Proteomes" id="UP000293854">
    <property type="component" value="Unassembled WGS sequence"/>
</dbReference>
<organism evidence="3 4">
    <name type="scientific">Staphylococcus condimenti</name>
    <dbReference type="NCBI Taxonomy" id="70255"/>
    <lineage>
        <taxon>Bacteria</taxon>
        <taxon>Bacillati</taxon>
        <taxon>Bacillota</taxon>
        <taxon>Bacilli</taxon>
        <taxon>Bacillales</taxon>
        <taxon>Staphylococcaceae</taxon>
        <taxon>Staphylococcus</taxon>
    </lineage>
</organism>
<dbReference type="Pfam" id="PF13280">
    <property type="entry name" value="WYL"/>
    <property type="match status" value="1"/>
</dbReference>
<dbReference type="Pfam" id="PF25583">
    <property type="entry name" value="WCX"/>
    <property type="match status" value="1"/>
</dbReference>
<accession>A0A4V2DW53</accession>
<dbReference type="AlphaFoldDB" id="A0A4V2DW53"/>
<dbReference type="InterPro" id="IPR057727">
    <property type="entry name" value="WCX_dom"/>
</dbReference>
<reference evidence="3 4" key="1">
    <citation type="submission" date="2018-11" db="EMBL/GenBank/DDBJ databases">
        <title>Genomic profiling of Staphylococcus species from a Poultry farm system in KwaZulu-Natal, South Africa.</title>
        <authorList>
            <person name="Amoako D.G."/>
            <person name="Somboro A.M."/>
            <person name="Abia A.L.K."/>
            <person name="Bester L.A."/>
            <person name="Essack S.Y."/>
        </authorList>
    </citation>
    <scope>NUCLEOTIDE SEQUENCE [LARGE SCALE GENOMIC DNA]</scope>
    <source>
        <strain evidence="3 4">SA11</strain>
    </source>
</reference>
<dbReference type="InterPro" id="IPR051534">
    <property type="entry name" value="CBASS_pafABC_assoc_protein"/>
</dbReference>
<evidence type="ECO:0000313" key="4">
    <source>
        <dbReference type="Proteomes" id="UP000293854"/>
    </source>
</evidence>
<dbReference type="PANTHER" id="PTHR34580:SF1">
    <property type="entry name" value="PROTEIN PAFC"/>
    <property type="match status" value="1"/>
</dbReference>
<dbReference type="PANTHER" id="PTHR34580">
    <property type="match status" value="1"/>
</dbReference>
<dbReference type="PROSITE" id="PS52050">
    <property type="entry name" value="WYL"/>
    <property type="match status" value="1"/>
</dbReference>
<feature type="domain" description="WCX" evidence="2">
    <location>
        <begin position="241"/>
        <end position="314"/>
    </location>
</feature>
<evidence type="ECO:0000259" key="1">
    <source>
        <dbReference type="Pfam" id="PF13280"/>
    </source>
</evidence>
<proteinExistence type="predicted"/>